<evidence type="ECO:0000313" key="2">
    <source>
        <dbReference type="Proteomes" id="UP000032141"/>
    </source>
</evidence>
<proteinExistence type="predicted"/>
<reference evidence="1" key="2">
    <citation type="submission" date="2015-03" db="UniProtKB">
        <authorList>
            <consortium name="EnsemblPlants"/>
        </authorList>
    </citation>
    <scope>IDENTIFICATION</scope>
</reference>
<evidence type="ECO:0000313" key="1">
    <source>
        <dbReference type="EnsemblPlants" id="Bo7g001010.1"/>
    </source>
</evidence>
<protein>
    <submittedName>
        <fullName evidence="1">Uncharacterized protein</fullName>
    </submittedName>
</protein>
<accession>A0A0D3D242</accession>
<organism evidence="1 2">
    <name type="scientific">Brassica oleracea var. oleracea</name>
    <dbReference type="NCBI Taxonomy" id="109376"/>
    <lineage>
        <taxon>Eukaryota</taxon>
        <taxon>Viridiplantae</taxon>
        <taxon>Streptophyta</taxon>
        <taxon>Embryophyta</taxon>
        <taxon>Tracheophyta</taxon>
        <taxon>Spermatophyta</taxon>
        <taxon>Magnoliopsida</taxon>
        <taxon>eudicotyledons</taxon>
        <taxon>Gunneridae</taxon>
        <taxon>Pentapetalae</taxon>
        <taxon>rosids</taxon>
        <taxon>malvids</taxon>
        <taxon>Brassicales</taxon>
        <taxon>Brassicaceae</taxon>
        <taxon>Brassiceae</taxon>
        <taxon>Brassica</taxon>
    </lineage>
</organism>
<dbReference type="EnsemblPlants" id="Bo7g001010.1">
    <property type="protein sequence ID" value="Bo7g001010.1"/>
    <property type="gene ID" value="Bo7g001010"/>
</dbReference>
<reference evidence="1 2" key="1">
    <citation type="journal article" date="2014" name="Genome Biol.">
        <title>Transcriptome and methylome profiling reveals relics of genome dominance in the mesopolyploid Brassica oleracea.</title>
        <authorList>
            <person name="Parkin I.A."/>
            <person name="Koh C."/>
            <person name="Tang H."/>
            <person name="Robinson S.J."/>
            <person name="Kagale S."/>
            <person name="Clarke W.E."/>
            <person name="Town C.D."/>
            <person name="Nixon J."/>
            <person name="Krishnakumar V."/>
            <person name="Bidwell S.L."/>
            <person name="Denoeud F."/>
            <person name="Belcram H."/>
            <person name="Links M.G."/>
            <person name="Just J."/>
            <person name="Clarke C."/>
            <person name="Bender T."/>
            <person name="Huebert T."/>
            <person name="Mason A.S."/>
            <person name="Pires J.C."/>
            <person name="Barker G."/>
            <person name="Moore J."/>
            <person name="Walley P.G."/>
            <person name="Manoli S."/>
            <person name="Batley J."/>
            <person name="Edwards D."/>
            <person name="Nelson M.N."/>
            <person name="Wang X."/>
            <person name="Paterson A.H."/>
            <person name="King G."/>
            <person name="Bancroft I."/>
            <person name="Chalhoub B."/>
            <person name="Sharpe A.G."/>
        </authorList>
    </citation>
    <scope>NUCLEOTIDE SEQUENCE</scope>
    <source>
        <strain evidence="1 2">cv. TO1000</strain>
    </source>
</reference>
<dbReference type="HOGENOM" id="CLU_886683_0_0_1"/>
<sequence>MMKILKDVSKIHKKITSTRAPVAEPSLFISKKPKELTFLQPEHPSILVLFSQDFEEKPFDYPHQGPLLGTRRPMDVDLYPIFDEEYDHLDELDPIFDEKALTITLIIMENRLCFDPSTTPTPLFKEHCKELCIISSAPDLFDKKLAHGLILFFSNCAITCPDTILVYNTYFDRLHDDLKRVLHVLGKETLVFDLNKYLSCTYDPGILMFVLSVQDKHDQSPRSVRNRSRDRAYKFEIWRWKYLRKTTSKLQGSKMDLRSNPFQEGGNDVPLGSAPGKTDMHGLIMRRTKDICSLFDSYLPNHEASTHEITCRMF</sequence>
<dbReference type="Gramene" id="Bo7g001010.1">
    <property type="protein sequence ID" value="Bo7g001010.1"/>
    <property type="gene ID" value="Bo7g001010"/>
</dbReference>
<name>A0A0D3D242_BRAOL</name>
<dbReference type="Proteomes" id="UP000032141">
    <property type="component" value="Chromosome C7"/>
</dbReference>
<dbReference type="AlphaFoldDB" id="A0A0D3D242"/>
<keyword evidence="2" id="KW-1185">Reference proteome</keyword>